<dbReference type="Proteomes" id="UP001189429">
    <property type="component" value="Unassembled WGS sequence"/>
</dbReference>
<proteinExistence type="predicted"/>
<organism evidence="1 2">
    <name type="scientific">Prorocentrum cordatum</name>
    <dbReference type="NCBI Taxonomy" id="2364126"/>
    <lineage>
        <taxon>Eukaryota</taxon>
        <taxon>Sar</taxon>
        <taxon>Alveolata</taxon>
        <taxon>Dinophyceae</taxon>
        <taxon>Prorocentrales</taxon>
        <taxon>Prorocentraceae</taxon>
        <taxon>Prorocentrum</taxon>
    </lineage>
</organism>
<accession>A0ABN9WNI6</accession>
<evidence type="ECO:0000313" key="2">
    <source>
        <dbReference type="Proteomes" id="UP001189429"/>
    </source>
</evidence>
<protein>
    <submittedName>
        <fullName evidence="1">Uncharacterized protein</fullName>
    </submittedName>
</protein>
<dbReference type="EMBL" id="CAUYUJ010019043">
    <property type="protein sequence ID" value="CAK0888214.1"/>
    <property type="molecule type" value="Genomic_DNA"/>
</dbReference>
<keyword evidence="2" id="KW-1185">Reference proteome</keyword>
<evidence type="ECO:0000313" key="1">
    <source>
        <dbReference type="EMBL" id="CAK0888214.1"/>
    </source>
</evidence>
<reference evidence="1" key="1">
    <citation type="submission" date="2023-10" db="EMBL/GenBank/DDBJ databases">
        <authorList>
            <person name="Chen Y."/>
            <person name="Shah S."/>
            <person name="Dougan E. K."/>
            <person name="Thang M."/>
            <person name="Chan C."/>
        </authorList>
    </citation>
    <scope>NUCLEOTIDE SEQUENCE [LARGE SCALE GENOMIC DNA]</scope>
</reference>
<comment type="caution">
    <text evidence="1">The sequence shown here is derived from an EMBL/GenBank/DDBJ whole genome shotgun (WGS) entry which is preliminary data.</text>
</comment>
<gene>
    <name evidence="1" type="ORF">PCOR1329_LOCUS69039</name>
</gene>
<name>A0ABN9WNI6_9DINO</name>
<sequence>MTGMVPAAASSPRAAARPLAVVVGLLGLPLASGYFSPLPGATPAPPLETLEDLERALKPAEHPECMETCMAHTRRAFFDPCYSFREKGMHVVDPENEDVQAALQLCKDHEGATEEHFQERRGDFEKACRQQCDQETKDLPIADVAGFESLDGFLNELRGLDALKAWALEL</sequence>